<feature type="domain" description="Late embryogenesis abundant protein LEA-2 subgroup" evidence="7">
    <location>
        <begin position="76"/>
        <end position="179"/>
    </location>
</feature>
<evidence type="ECO:0000256" key="3">
    <source>
        <dbReference type="ARBA" id="ARBA00022989"/>
    </source>
</evidence>
<dbReference type="PANTHER" id="PTHR31415">
    <property type="entry name" value="OS05G0367900 PROTEIN"/>
    <property type="match status" value="1"/>
</dbReference>
<feature type="domain" description="Late embryogenesis abundant protein LEA-2 subgroup" evidence="7">
    <location>
        <begin position="380"/>
        <end position="482"/>
    </location>
</feature>
<keyword evidence="9" id="KW-1185">Reference proteome</keyword>
<evidence type="ECO:0000313" key="9">
    <source>
        <dbReference type="Proteomes" id="UP000823674"/>
    </source>
</evidence>
<sequence length="510" mass="57385">MTSKDCGSHSHSRRKLIRRIIWSIIIILFIIFLTILLIWAILQPTKPRFILQDATVYAFNVSGNPPNLLTSNFQVTLSSRNPNDKIGVYYDRLEVYAAYQNQQITYRTSIPPTYQGHKEVNIWSPFVYGTSVPIAPFNGVSLDGDQENGVIRLDIRADGRVRWKVGAFITGKYHLYVRCQAFINFGNKAAAGVIVGDNAVKYTYAQDMKQPRLNDGYDEPQPPHLNGGYDGPPQPHLNRGFDGPPQPHLNRGYDGPPPPHLNGGYYGPQQPHLNGGYYGPPIPPPPPKPKRRYKAPGCCCLSCMCSCFGSCLRCCGCCILSLVWNILIAVAVILGVTALILWLIFRPNAVKFYVADANLNRFSLDSSDNSNLLYDLDLNFTIRNPNQRLGIYYDVVQVSGYYGDQRFGSVEIAPFYQGHKNTTVVVTKMEGQNLVVLGEGARADLKEDDLTGVYRIDLRLVMSVRFEFWIIKSWKVKPKIRCDDLKIPLGSSSLTSGFKFQTMQCNFDFR</sequence>
<comment type="subcellular location">
    <subcellularLocation>
        <location evidence="1">Membrane</location>
        <topology evidence="1">Single-pass membrane protein</topology>
    </subcellularLocation>
</comment>
<feature type="transmembrane region" description="Helical" evidence="6">
    <location>
        <begin position="20"/>
        <end position="42"/>
    </location>
</feature>
<keyword evidence="4 6" id="KW-0472">Membrane</keyword>
<evidence type="ECO:0000256" key="4">
    <source>
        <dbReference type="ARBA" id="ARBA00023136"/>
    </source>
</evidence>
<evidence type="ECO:0000256" key="2">
    <source>
        <dbReference type="ARBA" id="ARBA00022692"/>
    </source>
</evidence>
<proteinExistence type="predicted"/>
<protein>
    <recommendedName>
        <fullName evidence="7">Late embryogenesis abundant protein LEA-2 subgroup domain-containing protein</fullName>
    </recommendedName>
</protein>
<evidence type="ECO:0000256" key="6">
    <source>
        <dbReference type="SAM" id="Phobius"/>
    </source>
</evidence>
<reference evidence="8 9" key="1">
    <citation type="submission" date="2021-03" db="EMBL/GenBank/DDBJ databases">
        <authorList>
            <person name="King G.J."/>
            <person name="Bancroft I."/>
            <person name="Baten A."/>
            <person name="Bloomfield J."/>
            <person name="Borpatragohain P."/>
            <person name="He Z."/>
            <person name="Irish N."/>
            <person name="Irwin J."/>
            <person name="Liu K."/>
            <person name="Mauleon R.P."/>
            <person name="Moore J."/>
            <person name="Morris R."/>
            <person name="Ostergaard L."/>
            <person name="Wang B."/>
            <person name="Wells R."/>
        </authorList>
    </citation>
    <scope>NUCLEOTIDE SEQUENCE [LARGE SCALE GENOMIC DNA]</scope>
    <source>
        <strain evidence="8">R-o-18</strain>
        <tissue evidence="8">Leaf</tissue>
    </source>
</reference>
<accession>A0ABQ7MJA7</accession>
<keyword evidence="3 6" id="KW-1133">Transmembrane helix</keyword>
<evidence type="ECO:0000256" key="1">
    <source>
        <dbReference type="ARBA" id="ARBA00004167"/>
    </source>
</evidence>
<dbReference type="Proteomes" id="UP000823674">
    <property type="component" value="Chromosome A05"/>
</dbReference>
<dbReference type="InterPro" id="IPR004864">
    <property type="entry name" value="LEA_2"/>
</dbReference>
<organism evidence="8 9">
    <name type="scientific">Brassica rapa subsp. trilocularis</name>
    <dbReference type="NCBI Taxonomy" id="1813537"/>
    <lineage>
        <taxon>Eukaryota</taxon>
        <taxon>Viridiplantae</taxon>
        <taxon>Streptophyta</taxon>
        <taxon>Embryophyta</taxon>
        <taxon>Tracheophyta</taxon>
        <taxon>Spermatophyta</taxon>
        <taxon>Magnoliopsida</taxon>
        <taxon>eudicotyledons</taxon>
        <taxon>Gunneridae</taxon>
        <taxon>Pentapetalae</taxon>
        <taxon>rosids</taxon>
        <taxon>malvids</taxon>
        <taxon>Brassicales</taxon>
        <taxon>Brassicaceae</taxon>
        <taxon>Brassiceae</taxon>
        <taxon>Brassica</taxon>
    </lineage>
</organism>
<comment type="caution">
    <text evidence="8">The sequence shown here is derived from an EMBL/GenBank/DDBJ whole genome shotgun (WGS) entry which is preliminary data.</text>
</comment>
<keyword evidence="2 6" id="KW-0812">Transmembrane</keyword>
<evidence type="ECO:0000313" key="8">
    <source>
        <dbReference type="EMBL" id="KAG5398828.1"/>
    </source>
</evidence>
<name>A0ABQ7MJA7_BRACM</name>
<dbReference type="EMBL" id="JADBGQ010000005">
    <property type="protein sequence ID" value="KAG5398828.1"/>
    <property type="molecule type" value="Genomic_DNA"/>
</dbReference>
<evidence type="ECO:0000259" key="7">
    <source>
        <dbReference type="Pfam" id="PF03168"/>
    </source>
</evidence>
<gene>
    <name evidence="8" type="primary">A05p047870.1_BraROA</name>
    <name evidence="8" type="ORF">IGI04_020642</name>
</gene>
<feature type="transmembrane region" description="Helical" evidence="6">
    <location>
        <begin position="322"/>
        <end position="345"/>
    </location>
</feature>
<dbReference type="PANTHER" id="PTHR31415:SF181">
    <property type="entry name" value="LATE EMBRYOGENESIS ABUNDANT PROTEIN LEA-2 SUBGROUP DOMAIN-CONTAINING PROTEIN"/>
    <property type="match status" value="1"/>
</dbReference>
<feature type="region of interest" description="Disordered" evidence="5">
    <location>
        <begin position="211"/>
        <end position="254"/>
    </location>
</feature>
<dbReference type="InterPro" id="IPR044839">
    <property type="entry name" value="NDR1-like"/>
</dbReference>
<evidence type="ECO:0000256" key="5">
    <source>
        <dbReference type="SAM" id="MobiDB-lite"/>
    </source>
</evidence>
<dbReference type="Pfam" id="PF03168">
    <property type="entry name" value="LEA_2"/>
    <property type="match status" value="2"/>
</dbReference>